<dbReference type="PROSITE" id="PS51375">
    <property type="entry name" value="PPR"/>
    <property type="match status" value="5"/>
</dbReference>
<evidence type="ECO:0000313" key="3">
    <source>
        <dbReference type="EMBL" id="EFJ17310.1"/>
    </source>
</evidence>
<dbReference type="PANTHER" id="PTHR47926:SF533">
    <property type="entry name" value="DYW DOMAIN-CONTAINING PROTEIN"/>
    <property type="match status" value="1"/>
</dbReference>
<accession>D8SDU7</accession>
<dbReference type="GO" id="GO:0009451">
    <property type="term" value="P:RNA modification"/>
    <property type="evidence" value="ECO:0007669"/>
    <property type="project" value="InterPro"/>
</dbReference>
<evidence type="ECO:0000256" key="2">
    <source>
        <dbReference type="PROSITE-ProRule" id="PRU00708"/>
    </source>
</evidence>
<feature type="repeat" description="PPR" evidence="2">
    <location>
        <begin position="427"/>
        <end position="461"/>
    </location>
</feature>
<protein>
    <recommendedName>
        <fullName evidence="5">Pentacotripeptide-repeat region of PRORP domain-containing protein</fullName>
    </recommendedName>
</protein>
<dbReference type="Pfam" id="PF01535">
    <property type="entry name" value="PPR"/>
    <property type="match status" value="10"/>
</dbReference>
<evidence type="ECO:0008006" key="5">
    <source>
        <dbReference type="Google" id="ProtNLM"/>
    </source>
</evidence>
<dbReference type="PANTHER" id="PTHR47926">
    <property type="entry name" value="PENTATRICOPEPTIDE REPEAT-CONTAINING PROTEIN"/>
    <property type="match status" value="1"/>
</dbReference>
<dbReference type="SUPFAM" id="SSF48452">
    <property type="entry name" value="TPR-like"/>
    <property type="match status" value="1"/>
</dbReference>
<dbReference type="InterPro" id="IPR011990">
    <property type="entry name" value="TPR-like_helical_dom_sf"/>
</dbReference>
<dbReference type="InParanoid" id="D8SDU7"/>
<feature type="repeat" description="PPR" evidence="2">
    <location>
        <begin position="266"/>
        <end position="300"/>
    </location>
</feature>
<dbReference type="InterPro" id="IPR002885">
    <property type="entry name" value="PPR_rpt"/>
</dbReference>
<dbReference type="GO" id="GO:0048731">
    <property type="term" value="P:system development"/>
    <property type="evidence" value="ECO:0007669"/>
    <property type="project" value="UniProtKB-ARBA"/>
</dbReference>
<dbReference type="Gramene" id="EFJ17310">
    <property type="protein sequence ID" value="EFJ17310"/>
    <property type="gene ID" value="SELMODRAFT_114873"/>
</dbReference>
<organism evidence="4">
    <name type="scientific">Selaginella moellendorffii</name>
    <name type="common">Spikemoss</name>
    <dbReference type="NCBI Taxonomy" id="88036"/>
    <lineage>
        <taxon>Eukaryota</taxon>
        <taxon>Viridiplantae</taxon>
        <taxon>Streptophyta</taxon>
        <taxon>Embryophyta</taxon>
        <taxon>Tracheophyta</taxon>
        <taxon>Lycopodiopsida</taxon>
        <taxon>Selaginellales</taxon>
        <taxon>Selaginellaceae</taxon>
        <taxon>Selaginella</taxon>
    </lineage>
</organism>
<dbReference type="EMBL" id="GL377614">
    <property type="protein sequence ID" value="EFJ17310.1"/>
    <property type="molecule type" value="Genomic_DNA"/>
</dbReference>
<evidence type="ECO:0000256" key="1">
    <source>
        <dbReference type="ARBA" id="ARBA00022737"/>
    </source>
</evidence>
<name>D8SDU7_SELML</name>
<feature type="repeat" description="PPR" evidence="2">
    <location>
        <begin position="328"/>
        <end position="363"/>
    </location>
</feature>
<dbReference type="KEGG" id="smo:SELMODRAFT_114873"/>
<feature type="repeat" description="PPR" evidence="2">
    <location>
        <begin position="113"/>
        <end position="143"/>
    </location>
</feature>
<dbReference type="GO" id="GO:0003723">
    <property type="term" value="F:RNA binding"/>
    <property type="evidence" value="ECO:0007669"/>
    <property type="project" value="InterPro"/>
</dbReference>
<feature type="repeat" description="PPR" evidence="2">
    <location>
        <begin position="144"/>
        <end position="178"/>
    </location>
</feature>
<dbReference type="eggNOG" id="KOG4197">
    <property type="taxonomic scope" value="Eukaryota"/>
</dbReference>
<dbReference type="Proteomes" id="UP000001514">
    <property type="component" value="Unassembled WGS sequence"/>
</dbReference>
<dbReference type="AlphaFoldDB" id="D8SDU7"/>
<keyword evidence="4" id="KW-1185">Reference proteome</keyword>
<dbReference type="FunFam" id="1.25.40.10:FF:000158">
    <property type="entry name" value="pentatricopeptide repeat-containing protein At2g33680"/>
    <property type="match status" value="1"/>
</dbReference>
<gene>
    <name evidence="3" type="ORF">SELMODRAFT_114873</name>
</gene>
<dbReference type="NCBIfam" id="TIGR00756">
    <property type="entry name" value="PPR"/>
    <property type="match status" value="6"/>
</dbReference>
<dbReference type="Gene3D" id="1.25.40.10">
    <property type="entry name" value="Tetratricopeptide repeat domain"/>
    <property type="match status" value="5"/>
</dbReference>
<proteinExistence type="predicted"/>
<dbReference type="InterPro" id="IPR046960">
    <property type="entry name" value="PPR_At4g14850-like_plant"/>
</dbReference>
<keyword evidence="1" id="KW-0677">Repeat</keyword>
<sequence length="605" mass="67096">MHKVAAKQAQALRASAQDTLAHAVNLCGNSKDLGELKRIHNLITQTPHSHNTFLLNLLVRMYGKCASLDDARLVFESIPEPNEFSWTIIVSAFAQNGQLSSAKEYFDKAPIKTLVTYNVMITGYGHQKNVHQAQDIYGRMSSWNAVTWNVMLQTFAQNRHLRNARNLFDQMRVRDEVAWTTLICAYLVNGNLEWASSMLEKMPAHDVVVSTAMVSANAQAGQIDEAKYLFDQMPIHSTESWNALMNTGLSSAELCKSLFDENPARDVFSWNTLISVHAQTGDYQEAVQIFNRMPVRNTVSYNLVIAANAEAGNLWQAWRIFDEMPCKDSVSWNSLIQGYAQLGYVDDARVMFDTMMPKKDVVSWSCIIAAYAQSGHCREAINLFQRMDVEPNEMVIVSTLAACSGAKDLALGKAIHARILSPDLRKSVFVGTALLNMYAKCGAIKQARAVFDRMPHKDVVARDTVTWSSLVAGYAHHSHADAILLYRDMHLEGIQPDSVTYVSILNSCSHASLLAQARHFFVSMVEDHCMVDVLGRAGFVGRAEDVVRNMPFQPDVVAWNTLLGCCKVHGDAWRGAVAAWNAVGISPGFAGSTVLLYMYGSLVGV</sequence>
<evidence type="ECO:0000313" key="4">
    <source>
        <dbReference type="Proteomes" id="UP000001514"/>
    </source>
</evidence>
<dbReference type="HOGENOM" id="CLU_002706_30_5_1"/>
<dbReference type="Pfam" id="PF13041">
    <property type="entry name" value="PPR_2"/>
    <property type="match status" value="1"/>
</dbReference>
<reference evidence="3 4" key="1">
    <citation type="journal article" date="2011" name="Science">
        <title>The Selaginella genome identifies genetic changes associated with the evolution of vascular plants.</title>
        <authorList>
            <person name="Banks J.A."/>
            <person name="Nishiyama T."/>
            <person name="Hasebe M."/>
            <person name="Bowman J.L."/>
            <person name="Gribskov M."/>
            <person name="dePamphilis C."/>
            <person name="Albert V.A."/>
            <person name="Aono N."/>
            <person name="Aoyama T."/>
            <person name="Ambrose B.A."/>
            <person name="Ashton N.W."/>
            <person name="Axtell M.J."/>
            <person name="Barker E."/>
            <person name="Barker M.S."/>
            <person name="Bennetzen J.L."/>
            <person name="Bonawitz N.D."/>
            <person name="Chapple C."/>
            <person name="Cheng C."/>
            <person name="Correa L.G."/>
            <person name="Dacre M."/>
            <person name="DeBarry J."/>
            <person name="Dreyer I."/>
            <person name="Elias M."/>
            <person name="Engstrom E.M."/>
            <person name="Estelle M."/>
            <person name="Feng L."/>
            <person name="Finet C."/>
            <person name="Floyd S.K."/>
            <person name="Frommer W.B."/>
            <person name="Fujita T."/>
            <person name="Gramzow L."/>
            <person name="Gutensohn M."/>
            <person name="Harholt J."/>
            <person name="Hattori M."/>
            <person name="Heyl A."/>
            <person name="Hirai T."/>
            <person name="Hiwatashi Y."/>
            <person name="Ishikawa M."/>
            <person name="Iwata M."/>
            <person name="Karol K.G."/>
            <person name="Koehler B."/>
            <person name="Kolukisaoglu U."/>
            <person name="Kubo M."/>
            <person name="Kurata T."/>
            <person name="Lalonde S."/>
            <person name="Li K."/>
            <person name="Li Y."/>
            <person name="Litt A."/>
            <person name="Lyons E."/>
            <person name="Manning G."/>
            <person name="Maruyama T."/>
            <person name="Michael T.P."/>
            <person name="Mikami K."/>
            <person name="Miyazaki S."/>
            <person name="Morinaga S."/>
            <person name="Murata T."/>
            <person name="Mueller-Roeber B."/>
            <person name="Nelson D.R."/>
            <person name="Obara M."/>
            <person name="Oguri Y."/>
            <person name="Olmstead R.G."/>
            <person name="Onodera N."/>
            <person name="Petersen B.L."/>
            <person name="Pils B."/>
            <person name="Prigge M."/>
            <person name="Rensing S.A."/>
            <person name="Riano-Pachon D.M."/>
            <person name="Roberts A.W."/>
            <person name="Sato Y."/>
            <person name="Scheller H.V."/>
            <person name="Schulz B."/>
            <person name="Schulz C."/>
            <person name="Shakirov E.V."/>
            <person name="Shibagaki N."/>
            <person name="Shinohara N."/>
            <person name="Shippen D.E."/>
            <person name="Soerensen I."/>
            <person name="Sotooka R."/>
            <person name="Sugimoto N."/>
            <person name="Sugita M."/>
            <person name="Sumikawa N."/>
            <person name="Tanurdzic M."/>
            <person name="Theissen G."/>
            <person name="Ulvskov P."/>
            <person name="Wakazuki S."/>
            <person name="Weng J.K."/>
            <person name="Willats W.W."/>
            <person name="Wipf D."/>
            <person name="Wolf P.G."/>
            <person name="Yang L."/>
            <person name="Zimmer A.D."/>
            <person name="Zhu Q."/>
            <person name="Mitros T."/>
            <person name="Hellsten U."/>
            <person name="Loque D."/>
            <person name="Otillar R."/>
            <person name="Salamov A."/>
            <person name="Schmutz J."/>
            <person name="Shapiro H."/>
            <person name="Lindquist E."/>
            <person name="Lucas S."/>
            <person name="Rokhsar D."/>
            <person name="Grigoriev I.V."/>
        </authorList>
    </citation>
    <scope>NUCLEOTIDE SEQUENCE [LARGE SCALE GENOMIC DNA]</scope>
</reference>